<proteinExistence type="predicted"/>
<sequence length="175" mass="19517">MKAEPALPERDSNLKLARFAFRYFFSTEVSNIRLGFHTQTDQEIVKYEESGKLISSLKEVKPTCVDEVLAAISGCSNSTCDLNPILSSLLKKCDVQLAPVFTEKVNSSFATSIFPSSLKTAIVKPLLEEASLDKEIMDNCLPVSYLPFLSKVIEKIATSRINGHLMENNLHEKMQ</sequence>
<gene>
    <name evidence="1" type="ORF">HOLleu_15419</name>
</gene>
<dbReference type="OrthoDB" id="10020599at2759"/>
<comment type="caution">
    <text evidence="1">The sequence shown here is derived from an EMBL/GenBank/DDBJ whole genome shotgun (WGS) entry which is preliminary data.</text>
</comment>
<protein>
    <submittedName>
        <fullName evidence="1">Uncharacterized protein</fullName>
    </submittedName>
</protein>
<evidence type="ECO:0000313" key="1">
    <source>
        <dbReference type="EMBL" id="KAJ8040957.1"/>
    </source>
</evidence>
<dbReference type="AlphaFoldDB" id="A0A9Q1C9R1"/>
<accession>A0A9Q1C9R1</accession>
<dbReference type="EMBL" id="JAIZAY010000006">
    <property type="protein sequence ID" value="KAJ8040957.1"/>
    <property type="molecule type" value="Genomic_DNA"/>
</dbReference>
<dbReference type="Proteomes" id="UP001152320">
    <property type="component" value="Chromosome 6"/>
</dbReference>
<evidence type="ECO:0000313" key="2">
    <source>
        <dbReference type="Proteomes" id="UP001152320"/>
    </source>
</evidence>
<keyword evidence="2" id="KW-1185">Reference proteome</keyword>
<organism evidence="1 2">
    <name type="scientific">Holothuria leucospilota</name>
    <name type="common">Black long sea cucumber</name>
    <name type="synonym">Mertensiothuria leucospilota</name>
    <dbReference type="NCBI Taxonomy" id="206669"/>
    <lineage>
        <taxon>Eukaryota</taxon>
        <taxon>Metazoa</taxon>
        <taxon>Echinodermata</taxon>
        <taxon>Eleutherozoa</taxon>
        <taxon>Echinozoa</taxon>
        <taxon>Holothuroidea</taxon>
        <taxon>Aspidochirotacea</taxon>
        <taxon>Aspidochirotida</taxon>
        <taxon>Holothuriidae</taxon>
        <taxon>Holothuria</taxon>
    </lineage>
</organism>
<name>A0A9Q1C9R1_HOLLE</name>
<reference evidence="1" key="1">
    <citation type="submission" date="2021-10" db="EMBL/GenBank/DDBJ databases">
        <title>Tropical sea cucumber genome reveals ecological adaptation and Cuvierian tubules defense mechanism.</title>
        <authorList>
            <person name="Chen T."/>
        </authorList>
    </citation>
    <scope>NUCLEOTIDE SEQUENCE</scope>
    <source>
        <strain evidence="1">Nanhai2018</strain>
        <tissue evidence="1">Muscle</tissue>
    </source>
</reference>